<protein>
    <recommendedName>
        <fullName evidence="4">Retrotransposon gag domain-containing protein</fullName>
    </recommendedName>
</protein>
<gene>
    <name evidence="2" type="ORF">LCOR_11885.1</name>
</gene>
<sequence>MTNRTTRSSSSTRRSHSPEESTAVNPPQEDQQMEEASQVDQENTIQDTTQDTLQPLVPPQQQQAPVPHAQVTPQHPEVDPILVLLNERVEQTARDLLRAQGQSQPEHEEAIRLHKQAQEARAAYQHNTNNDQNRKEDQIVPSNMPMLQIKEGPMRDSTKAIHESVQAFFNAFEAQLRSRSLNLDRHWERLIWTTLDAQQHQWATQRLAGRNYSWKQAQVEIQRMYGNPLYIYRKQFELSRKFQKPGQSLKLHTEEWQELAYEANCEPSPQTTFNYVNSLLKPVRETMWPILATKFELNLPYSIHEVAQLAMGAMGEYMDDDTEQAHTHTPMMRKRQHMGPYEGTRRKRQYGNCPVHPKGSHSADDCFVLRHVNQTRPHVSQHAPVNKFTGPLLCRYCKKVPYQRGHKCPEYHQQKKVVHNHTIHVSNQASTRDQAIIDHLNEDEI</sequence>
<dbReference type="Proteomes" id="UP000027586">
    <property type="component" value="Unassembled WGS sequence"/>
</dbReference>
<feature type="compositionally biased region" description="Low complexity" evidence="1">
    <location>
        <begin position="1"/>
        <end position="12"/>
    </location>
</feature>
<reference evidence="2" key="1">
    <citation type="submission" date="2013-08" db="EMBL/GenBank/DDBJ databases">
        <title>Gene expansion shapes genome architecture in the human pathogen Lichtheimia corymbifera: an evolutionary genomics analysis in the ancient terrestrial Mucorales (Mucoromycotina).</title>
        <authorList>
            <person name="Schwartze V.U."/>
            <person name="Winter S."/>
            <person name="Shelest E."/>
            <person name="Marcet-Houben M."/>
            <person name="Horn F."/>
            <person name="Wehner S."/>
            <person name="Hoffmann K."/>
            <person name="Riege K."/>
            <person name="Sammeth M."/>
            <person name="Nowrousian M."/>
            <person name="Valiante V."/>
            <person name="Linde J."/>
            <person name="Jacobsen I.D."/>
            <person name="Marz M."/>
            <person name="Brakhage A.A."/>
            <person name="Gabaldon T."/>
            <person name="Bocker S."/>
            <person name="Voigt K."/>
        </authorList>
    </citation>
    <scope>NUCLEOTIDE SEQUENCE [LARGE SCALE GENOMIC DNA]</scope>
    <source>
        <strain evidence="2">FSU 9682</strain>
    </source>
</reference>
<evidence type="ECO:0000313" key="3">
    <source>
        <dbReference type="Proteomes" id="UP000027586"/>
    </source>
</evidence>
<evidence type="ECO:0000313" key="2">
    <source>
        <dbReference type="EMBL" id="CDH61108.1"/>
    </source>
</evidence>
<dbReference type="VEuPathDB" id="FungiDB:LCOR_11885.1"/>
<feature type="compositionally biased region" description="Basic and acidic residues" evidence="1">
    <location>
        <begin position="105"/>
        <end position="118"/>
    </location>
</feature>
<feature type="compositionally biased region" description="Polar residues" evidence="1">
    <location>
        <begin position="23"/>
        <end position="47"/>
    </location>
</feature>
<keyword evidence="3" id="KW-1185">Reference proteome</keyword>
<evidence type="ECO:0000256" key="1">
    <source>
        <dbReference type="SAM" id="MobiDB-lite"/>
    </source>
</evidence>
<accession>A0A068SFH5</accession>
<proteinExistence type="predicted"/>
<feature type="region of interest" description="Disordered" evidence="1">
    <location>
        <begin position="1"/>
        <end position="73"/>
    </location>
</feature>
<dbReference type="AlphaFoldDB" id="A0A068SFH5"/>
<evidence type="ECO:0008006" key="4">
    <source>
        <dbReference type="Google" id="ProtNLM"/>
    </source>
</evidence>
<feature type="compositionally biased region" description="Low complexity" evidence="1">
    <location>
        <begin position="48"/>
        <end position="73"/>
    </location>
</feature>
<feature type="region of interest" description="Disordered" evidence="1">
    <location>
        <begin position="100"/>
        <end position="121"/>
    </location>
</feature>
<name>A0A068SFH5_9FUNG</name>
<organism evidence="2 3">
    <name type="scientific">Lichtheimia corymbifera JMRC:FSU:9682</name>
    <dbReference type="NCBI Taxonomy" id="1263082"/>
    <lineage>
        <taxon>Eukaryota</taxon>
        <taxon>Fungi</taxon>
        <taxon>Fungi incertae sedis</taxon>
        <taxon>Mucoromycota</taxon>
        <taxon>Mucoromycotina</taxon>
        <taxon>Mucoromycetes</taxon>
        <taxon>Mucorales</taxon>
        <taxon>Lichtheimiaceae</taxon>
        <taxon>Lichtheimia</taxon>
    </lineage>
</organism>
<dbReference type="EMBL" id="CBTN010000135">
    <property type="protein sequence ID" value="CDH61108.1"/>
    <property type="molecule type" value="Genomic_DNA"/>
</dbReference>
<dbReference type="OrthoDB" id="2245207at2759"/>
<comment type="caution">
    <text evidence="2">The sequence shown here is derived from an EMBL/GenBank/DDBJ whole genome shotgun (WGS) entry which is preliminary data.</text>
</comment>